<dbReference type="GO" id="GO:0000226">
    <property type="term" value="P:microtubule cytoskeleton organization"/>
    <property type="evidence" value="ECO:0007669"/>
    <property type="project" value="TreeGrafter"/>
</dbReference>
<dbReference type="PANTHER" id="PTHR12658">
    <property type="entry name" value="BETA-TUBULIN COFACTOR D"/>
    <property type="match status" value="1"/>
</dbReference>
<dbReference type="InterPro" id="IPR033162">
    <property type="entry name" value="TBCD"/>
</dbReference>
<dbReference type="GO" id="GO:0007023">
    <property type="term" value="P:post-chaperonin tubulin folding pathway"/>
    <property type="evidence" value="ECO:0007669"/>
    <property type="project" value="InterPro"/>
</dbReference>
<reference evidence="6" key="1">
    <citation type="submission" date="2022-01" db="EMBL/GenBank/DDBJ databases">
        <title>Genome Sequence Resource for Two Populations of Ditylenchus destructor, the Migratory Endoparasitic Phytonematode.</title>
        <authorList>
            <person name="Zhang H."/>
            <person name="Lin R."/>
            <person name="Xie B."/>
        </authorList>
    </citation>
    <scope>NUCLEOTIDE SEQUENCE</scope>
    <source>
        <strain evidence="6">BazhouSP</strain>
    </source>
</reference>
<evidence type="ECO:0000256" key="2">
    <source>
        <dbReference type="ARBA" id="ARBA00015003"/>
    </source>
</evidence>
<keyword evidence="7" id="KW-1185">Reference proteome</keyword>
<dbReference type="GO" id="GO:0016328">
    <property type="term" value="C:lateral plasma membrane"/>
    <property type="evidence" value="ECO:0007669"/>
    <property type="project" value="TreeGrafter"/>
</dbReference>
<evidence type="ECO:0000256" key="3">
    <source>
        <dbReference type="ARBA" id="ARBA00023186"/>
    </source>
</evidence>
<evidence type="ECO:0000313" key="7">
    <source>
        <dbReference type="Proteomes" id="UP001201812"/>
    </source>
</evidence>
<dbReference type="Pfam" id="PF12612">
    <property type="entry name" value="TFCD_C"/>
    <property type="match status" value="1"/>
</dbReference>
<evidence type="ECO:0000259" key="5">
    <source>
        <dbReference type="Pfam" id="PF25767"/>
    </source>
</evidence>
<evidence type="ECO:0000313" key="6">
    <source>
        <dbReference type="EMBL" id="KAI1722078.1"/>
    </source>
</evidence>
<dbReference type="Gene3D" id="1.25.10.10">
    <property type="entry name" value="Leucine-rich Repeat Variant"/>
    <property type="match status" value="3"/>
</dbReference>
<dbReference type="InterPro" id="IPR058033">
    <property type="entry name" value="ARM_TBCD_2nd"/>
</dbReference>
<feature type="domain" description="Tubulin-folding cofactor D C-terminal" evidence="4">
    <location>
        <begin position="892"/>
        <end position="1081"/>
    </location>
</feature>
<dbReference type="GO" id="GO:0048487">
    <property type="term" value="F:beta-tubulin binding"/>
    <property type="evidence" value="ECO:0007669"/>
    <property type="project" value="InterPro"/>
</dbReference>
<proteinExistence type="inferred from homology"/>
<dbReference type="GO" id="GO:0070830">
    <property type="term" value="P:bicellular tight junction assembly"/>
    <property type="evidence" value="ECO:0007669"/>
    <property type="project" value="TreeGrafter"/>
</dbReference>
<dbReference type="Pfam" id="PF23579">
    <property type="entry name" value="ARM_TBCD"/>
    <property type="match status" value="1"/>
</dbReference>
<dbReference type="EMBL" id="JAKKPZ010000004">
    <property type="protein sequence ID" value="KAI1722078.1"/>
    <property type="molecule type" value="Genomic_DNA"/>
</dbReference>
<dbReference type="InterPro" id="IPR016024">
    <property type="entry name" value="ARM-type_fold"/>
</dbReference>
<dbReference type="InterPro" id="IPR011989">
    <property type="entry name" value="ARM-like"/>
</dbReference>
<dbReference type="SUPFAM" id="SSF48371">
    <property type="entry name" value="ARM repeat"/>
    <property type="match status" value="1"/>
</dbReference>
<keyword evidence="3" id="KW-0143">Chaperone</keyword>
<dbReference type="AlphaFoldDB" id="A0AAD4RAQ0"/>
<name>A0AAD4RAQ0_9BILA</name>
<feature type="domain" description="Tubulin-folding cofactor D ARM repeats" evidence="5">
    <location>
        <begin position="288"/>
        <end position="530"/>
    </location>
</feature>
<accession>A0AAD4RAQ0</accession>
<dbReference type="InterPro" id="IPR022577">
    <property type="entry name" value="TBCD_C"/>
</dbReference>
<dbReference type="PANTHER" id="PTHR12658:SF0">
    <property type="entry name" value="TUBULIN-SPECIFIC CHAPERONE D"/>
    <property type="match status" value="1"/>
</dbReference>
<comment type="similarity">
    <text evidence="1">Belongs to the TBCD family.</text>
</comment>
<dbReference type="GO" id="GO:0007021">
    <property type="term" value="P:tubulin complex assembly"/>
    <property type="evidence" value="ECO:0007669"/>
    <property type="project" value="InterPro"/>
</dbReference>
<protein>
    <recommendedName>
        <fullName evidence="2">Tubulin-specific chaperone D</fullName>
    </recommendedName>
</protein>
<evidence type="ECO:0000256" key="1">
    <source>
        <dbReference type="ARBA" id="ARBA00006853"/>
    </source>
</evidence>
<comment type="caution">
    <text evidence="6">The sequence shown here is derived from an EMBL/GenBank/DDBJ whole genome shotgun (WGS) entry which is preliminary data.</text>
</comment>
<evidence type="ECO:0000259" key="4">
    <source>
        <dbReference type="Pfam" id="PF12612"/>
    </source>
</evidence>
<dbReference type="GO" id="GO:0005096">
    <property type="term" value="F:GTPase activator activity"/>
    <property type="evidence" value="ECO:0007669"/>
    <property type="project" value="InterPro"/>
</dbReference>
<sequence>MEVIGCTPIQLEKSHGDEMRQLVSVLPDIVKQGTTNIEYNLERFEKLVMLYSEEPQLMDPILRHLVDTLISFVDWPTSSPFMLSDLSVAALRRLRTITRTRGYKIMIRMLPHEVSHMENILLCLEHYACVPSSSNGNSRDKDAQVIFMLTVWLLIICKNPFCLSRFDTSASQNRTKPVAQRIIDSMTTIQEQWIPLGEMSIVSTLLAQILTRNKDNSDVLRPRINQAIEVLKVFDSETDGGKILITHLRLLISLFKWGKRDEMQPYALNILEQTYGRLLNVVCVNIEVRNLVAKLLQRIALMLLKPRLASWRYKCGYRSLEDTLKCRSEAETSKSAKGTEDSYDEKLDDEAGEVPYEQIESIIGELLSKINARDNVVRWTAAKGIARISSRLPRELAAQVVASILESSFNDSYNGGTWHGGCLALAELCRRGCLLPDQVPEVLKVLSKALLFEQYSLGFSVGASVRDAACYICWAFARAYEARILKQHVQTLAGDLVCVALFDREVNIRRAASAAFQENVGRNDSFPHGIQVLTIIDYIDVALIKNCYLELSVLVAKYAEYRIPLLSHLCHRKSQHWDEAVRELASDALQRLVKFDVKYSMETVLPELCRRLSDDDPSTKHGTLFAISALLMGMHESANLSVDTIPSLDSLLLVVPQSVVHLKNHRVKGFPLISKALCRFIQGLCTINVLLTDLQLKQFHDILDGVVSDKNKRLHPYAASAFSALMKYYDSDRFEILVDRVLKKYFPKIEQSCEDELERISSIAPLAHIPKEFLSNNVSINNTEGIGPSQSLGEVIISLLLKVIYDESTPKWVFARVAAMETISDMVSKYDSQLLNWESLIDSCIHLSDDYTITVNGNIGRFSRRAAVLAMCKILPLAHSANQINQEKLDLCLAKVAQRCCEAIDDLRSTGCLAMTTLLDTNLPIRDRELLEAIFKLPETPRESSGSRTCSRIKMGEDDEMFSEVDWRHSSGFLRLAKLLDSAVYKRCALEGFVLSAGSVDGWTSQSAFSAIVQHLKPVKRNLKAMDTFISDLLYVYKQMCARKADATCMLTLFRMLLDDRMFVAYEADPDSSVLFTELCQEVIKLALGRGKPKIKSLAISVLGCLLQFNQRTQFHRKCISVVLSMLESPYVVLREAAAEQLFEALNGLLDETVYEPISHQRALEIVSQTQWRNTAEPEVISKAKTELTTLLLLDL</sequence>
<dbReference type="Pfam" id="PF25767">
    <property type="entry name" value="ARM_TBCD_2nd"/>
    <property type="match status" value="1"/>
</dbReference>
<gene>
    <name evidence="6" type="ORF">DdX_04378</name>
</gene>
<dbReference type="GO" id="GO:0034333">
    <property type="term" value="P:adherens junction assembly"/>
    <property type="evidence" value="ECO:0007669"/>
    <property type="project" value="TreeGrafter"/>
</dbReference>
<dbReference type="Proteomes" id="UP001201812">
    <property type="component" value="Unassembled WGS sequence"/>
</dbReference>
<organism evidence="6 7">
    <name type="scientific">Ditylenchus destructor</name>
    <dbReference type="NCBI Taxonomy" id="166010"/>
    <lineage>
        <taxon>Eukaryota</taxon>
        <taxon>Metazoa</taxon>
        <taxon>Ecdysozoa</taxon>
        <taxon>Nematoda</taxon>
        <taxon>Chromadorea</taxon>
        <taxon>Rhabditida</taxon>
        <taxon>Tylenchina</taxon>
        <taxon>Tylenchomorpha</taxon>
        <taxon>Sphaerularioidea</taxon>
        <taxon>Anguinidae</taxon>
        <taxon>Anguininae</taxon>
        <taxon>Ditylenchus</taxon>
    </lineage>
</organism>